<evidence type="ECO:0000313" key="2">
    <source>
        <dbReference type="EMBL" id="BAD09557.1"/>
    </source>
</evidence>
<accession>Q6ZC38</accession>
<reference evidence="3" key="1">
    <citation type="journal article" date="2005" name="Nature">
        <title>The map-based sequence of the rice genome.</title>
        <authorList>
            <consortium name="International rice genome sequencing project (IRGSP)"/>
            <person name="Matsumoto T."/>
            <person name="Wu J."/>
            <person name="Kanamori H."/>
            <person name="Katayose Y."/>
            <person name="Fujisawa M."/>
            <person name="Namiki N."/>
            <person name="Mizuno H."/>
            <person name="Yamamoto K."/>
            <person name="Antonio B.A."/>
            <person name="Baba T."/>
            <person name="Sakata K."/>
            <person name="Nagamura Y."/>
            <person name="Aoki H."/>
            <person name="Arikawa K."/>
            <person name="Arita K."/>
            <person name="Bito T."/>
            <person name="Chiden Y."/>
            <person name="Fujitsuka N."/>
            <person name="Fukunaka R."/>
            <person name="Hamada M."/>
            <person name="Harada C."/>
            <person name="Hayashi A."/>
            <person name="Hijishita S."/>
            <person name="Honda M."/>
            <person name="Hosokawa S."/>
            <person name="Ichikawa Y."/>
            <person name="Idonuma A."/>
            <person name="Iijima M."/>
            <person name="Ikeda M."/>
            <person name="Ikeno M."/>
            <person name="Ito K."/>
            <person name="Ito S."/>
            <person name="Ito T."/>
            <person name="Ito Y."/>
            <person name="Ito Y."/>
            <person name="Iwabuchi A."/>
            <person name="Kamiya K."/>
            <person name="Karasawa W."/>
            <person name="Kurita K."/>
            <person name="Katagiri S."/>
            <person name="Kikuta A."/>
            <person name="Kobayashi H."/>
            <person name="Kobayashi N."/>
            <person name="Machita K."/>
            <person name="Maehara T."/>
            <person name="Masukawa M."/>
            <person name="Mizubayashi T."/>
            <person name="Mukai Y."/>
            <person name="Nagasaki H."/>
            <person name="Nagata Y."/>
            <person name="Naito S."/>
            <person name="Nakashima M."/>
            <person name="Nakama Y."/>
            <person name="Nakamichi Y."/>
            <person name="Nakamura M."/>
            <person name="Meguro A."/>
            <person name="Negishi M."/>
            <person name="Ohta I."/>
            <person name="Ohta T."/>
            <person name="Okamoto M."/>
            <person name="Ono N."/>
            <person name="Saji S."/>
            <person name="Sakaguchi M."/>
            <person name="Sakai K."/>
            <person name="Shibata M."/>
            <person name="Shimokawa T."/>
            <person name="Song J."/>
            <person name="Takazaki Y."/>
            <person name="Terasawa K."/>
            <person name="Tsugane M."/>
            <person name="Tsuji K."/>
            <person name="Ueda S."/>
            <person name="Waki K."/>
            <person name="Yamagata H."/>
            <person name="Yamamoto M."/>
            <person name="Yamamoto S."/>
            <person name="Yamane H."/>
            <person name="Yoshiki S."/>
            <person name="Yoshihara R."/>
            <person name="Yukawa K."/>
            <person name="Zhong H."/>
            <person name="Yano M."/>
            <person name="Yuan Q."/>
            <person name="Ouyang S."/>
            <person name="Liu J."/>
            <person name="Jones K.M."/>
            <person name="Gansberger K."/>
            <person name="Moffat K."/>
            <person name="Hill J."/>
            <person name="Bera J."/>
            <person name="Fadrosh D."/>
            <person name="Jin S."/>
            <person name="Johri S."/>
            <person name="Kim M."/>
            <person name="Overton L."/>
            <person name="Reardon M."/>
            <person name="Tsitrin T."/>
            <person name="Vuong H."/>
            <person name="Weaver B."/>
            <person name="Ciecko A."/>
            <person name="Tallon L."/>
            <person name="Jackson J."/>
            <person name="Pai G."/>
            <person name="Aken S.V."/>
            <person name="Utterback T."/>
            <person name="Reidmuller S."/>
            <person name="Feldblyum T."/>
            <person name="Hsiao J."/>
            <person name="Zismann V."/>
            <person name="Iobst S."/>
            <person name="de Vazeille A.R."/>
            <person name="Buell C.R."/>
            <person name="Ying K."/>
            <person name="Li Y."/>
            <person name="Lu T."/>
            <person name="Huang Y."/>
            <person name="Zhao Q."/>
            <person name="Feng Q."/>
            <person name="Zhang L."/>
            <person name="Zhu J."/>
            <person name="Weng Q."/>
            <person name="Mu J."/>
            <person name="Lu Y."/>
            <person name="Fan D."/>
            <person name="Liu Y."/>
            <person name="Guan J."/>
            <person name="Zhang Y."/>
            <person name="Yu S."/>
            <person name="Liu X."/>
            <person name="Zhang Y."/>
            <person name="Hong G."/>
            <person name="Han B."/>
            <person name="Choisne N."/>
            <person name="Demange N."/>
            <person name="Orjeda G."/>
            <person name="Samain S."/>
            <person name="Cattolico L."/>
            <person name="Pelletier E."/>
            <person name="Couloux A."/>
            <person name="Segurens B."/>
            <person name="Wincker P."/>
            <person name="D'Hont A."/>
            <person name="Scarpelli C."/>
            <person name="Weissenbach J."/>
            <person name="Salanoubat M."/>
            <person name="Quetier F."/>
            <person name="Yu Y."/>
            <person name="Kim H.R."/>
            <person name="Rambo T."/>
            <person name="Currie J."/>
            <person name="Collura K."/>
            <person name="Luo M."/>
            <person name="Yang T."/>
            <person name="Ammiraju J.S.S."/>
            <person name="Engler F."/>
            <person name="Soderlund C."/>
            <person name="Wing R.A."/>
            <person name="Palmer L.E."/>
            <person name="de la Bastide M."/>
            <person name="Spiegel L."/>
            <person name="Nascimento L."/>
            <person name="Zutavern T."/>
            <person name="O'Shaughnessy A."/>
            <person name="Dike S."/>
            <person name="Dedhia N."/>
            <person name="Preston R."/>
            <person name="Balija V."/>
            <person name="McCombie W.R."/>
            <person name="Chow T."/>
            <person name="Chen H."/>
            <person name="Chung M."/>
            <person name="Chen C."/>
            <person name="Shaw J."/>
            <person name="Wu H."/>
            <person name="Hsiao K."/>
            <person name="Chao Y."/>
            <person name="Chu M."/>
            <person name="Cheng C."/>
            <person name="Hour A."/>
            <person name="Lee P."/>
            <person name="Lin S."/>
            <person name="Lin Y."/>
            <person name="Liou J."/>
            <person name="Liu S."/>
            <person name="Hsing Y."/>
            <person name="Raghuvanshi S."/>
            <person name="Mohanty A."/>
            <person name="Bharti A.K."/>
            <person name="Gaur A."/>
            <person name="Gupta V."/>
            <person name="Kumar D."/>
            <person name="Ravi V."/>
            <person name="Vij S."/>
            <person name="Kapur A."/>
            <person name="Khurana P."/>
            <person name="Khurana P."/>
            <person name="Khurana J.P."/>
            <person name="Tyagi A.K."/>
            <person name="Gaikwad K."/>
            <person name="Singh A."/>
            <person name="Dalal V."/>
            <person name="Srivastava S."/>
            <person name="Dixit A."/>
            <person name="Pal A.K."/>
            <person name="Ghazi I.A."/>
            <person name="Yadav M."/>
            <person name="Pandit A."/>
            <person name="Bhargava A."/>
            <person name="Sureshbabu K."/>
            <person name="Batra K."/>
            <person name="Sharma T.R."/>
            <person name="Mohapatra T."/>
            <person name="Singh N.K."/>
            <person name="Messing J."/>
            <person name="Nelson A.B."/>
            <person name="Fuks G."/>
            <person name="Kavchok S."/>
            <person name="Keizer G."/>
            <person name="Linton E."/>
            <person name="Llaca V."/>
            <person name="Song R."/>
            <person name="Tanyolac B."/>
            <person name="Young S."/>
            <person name="Ho-Il K."/>
            <person name="Hahn J.H."/>
            <person name="Sangsakoo G."/>
            <person name="Vanavichit A."/>
            <person name="de Mattos Luiz.A.T."/>
            <person name="Zimmer P.D."/>
            <person name="Malone G."/>
            <person name="Dellagostin O."/>
            <person name="de Oliveira A.C."/>
            <person name="Bevan M."/>
            <person name="Bancroft I."/>
            <person name="Minx P."/>
            <person name="Cordum H."/>
            <person name="Wilson R."/>
            <person name="Cheng Z."/>
            <person name="Jin W."/>
            <person name="Jiang J."/>
            <person name="Leong S.A."/>
            <person name="Iwama H."/>
            <person name="Gojobori T."/>
            <person name="Itoh T."/>
            <person name="Niimura Y."/>
            <person name="Fujii Y."/>
            <person name="Habara T."/>
            <person name="Sakai H."/>
            <person name="Sato Y."/>
            <person name="Wilson G."/>
            <person name="Kumar K."/>
            <person name="McCouch S."/>
            <person name="Juretic N."/>
            <person name="Hoen D."/>
            <person name="Wright S."/>
            <person name="Bruskiewich R."/>
            <person name="Bureau T."/>
            <person name="Miyao A."/>
            <person name="Hirochika H."/>
            <person name="Nishikawa T."/>
            <person name="Kadowaki K."/>
            <person name="Sugiura M."/>
            <person name="Burr B."/>
            <person name="Sasaki T."/>
        </authorList>
    </citation>
    <scope>NUCLEOTIDE SEQUENCE [LARGE SCALE GENOMIC DNA]</scope>
    <source>
        <strain evidence="3">cv. Nipponbare</strain>
    </source>
</reference>
<dbReference type="EMBL" id="AP004585">
    <property type="protein sequence ID" value="BAD09557.1"/>
    <property type="molecule type" value="Genomic_DNA"/>
</dbReference>
<sequence>MTAWIWRRRRDLGVWRPVPVRIRRLYLPLASPSTSSPSPAARRRRGSSGGGVTSAWIRRRRRDLAWIRQRRRIPAWIWQRRDDNIDLTAAARPHADPAPTMTDDG</sequence>
<feature type="compositionally biased region" description="Low complexity" evidence="1">
    <location>
        <begin position="30"/>
        <end position="40"/>
    </location>
</feature>
<name>Q6ZC38_ORYSJ</name>
<reference evidence="3" key="2">
    <citation type="journal article" date="2008" name="Nucleic Acids Res.">
        <title>The rice annotation project database (RAP-DB): 2008 update.</title>
        <authorList>
            <consortium name="The rice annotation project (RAP)"/>
        </authorList>
    </citation>
    <scope>GENOME REANNOTATION</scope>
    <source>
        <strain evidence="3">cv. Nipponbare</strain>
    </source>
</reference>
<gene>
    <name evidence="2" type="primary">P0470B03.24</name>
</gene>
<dbReference type="Proteomes" id="UP000000763">
    <property type="component" value="Chromosome 8"/>
</dbReference>
<organism evidence="2 3">
    <name type="scientific">Oryza sativa subsp. japonica</name>
    <name type="common">Rice</name>
    <dbReference type="NCBI Taxonomy" id="39947"/>
    <lineage>
        <taxon>Eukaryota</taxon>
        <taxon>Viridiplantae</taxon>
        <taxon>Streptophyta</taxon>
        <taxon>Embryophyta</taxon>
        <taxon>Tracheophyta</taxon>
        <taxon>Spermatophyta</taxon>
        <taxon>Magnoliopsida</taxon>
        <taxon>Liliopsida</taxon>
        <taxon>Poales</taxon>
        <taxon>Poaceae</taxon>
        <taxon>BOP clade</taxon>
        <taxon>Oryzoideae</taxon>
        <taxon>Oryzeae</taxon>
        <taxon>Oryzinae</taxon>
        <taxon>Oryza</taxon>
        <taxon>Oryza sativa</taxon>
    </lineage>
</organism>
<proteinExistence type="predicted"/>
<evidence type="ECO:0000256" key="1">
    <source>
        <dbReference type="SAM" id="MobiDB-lite"/>
    </source>
</evidence>
<feature type="region of interest" description="Disordered" evidence="1">
    <location>
        <begin position="30"/>
        <end position="53"/>
    </location>
</feature>
<evidence type="ECO:0000313" key="3">
    <source>
        <dbReference type="Proteomes" id="UP000000763"/>
    </source>
</evidence>
<protein>
    <submittedName>
        <fullName evidence="2">Uncharacterized protein</fullName>
    </submittedName>
</protein>
<dbReference type="AlphaFoldDB" id="Q6ZC38"/>